<keyword evidence="10" id="KW-1185">Reference proteome</keyword>
<feature type="region of interest" description="Disordered" evidence="8">
    <location>
        <begin position="328"/>
        <end position="401"/>
    </location>
</feature>
<feature type="transmembrane region" description="Helical" evidence="7">
    <location>
        <begin position="141"/>
        <end position="160"/>
    </location>
</feature>
<dbReference type="EC" id="2.5.1.145" evidence="7"/>
<feature type="transmembrane region" description="Helical" evidence="7">
    <location>
        <begin position="42"/>
        <end position="61"/>
    </location>
</feature>
<gene>
    <name evidence="7" type="primary">lgt</name>
    <name evidence="9" type="ORF">KDH_53020</name>
</gene>
<feature type="transmembrane region" description="Helical" evidence="7">
    <location>
        <begin position="205"/>
        <end position="224"/>
    </location>
</feature>
<evidence type="ECO:0000313" key="9">
    <source>
        <dbReference type="EMBL" id="GLV58471.1"/>
    </source>
</evidence>
<dbReference type="PANTHER" id="PTHR30589">
    <property type="entry name" value="PROLIPOPROTEIN DIACYLGLYCERYL TRANSFERASE"/>
    <property type="match status" value="1"/>
</dbReference>
<name>A0ABQ6G127_9CHLR</name>
<feature type="transmembrane region" description="Helical" evidence="7">
    <location>
        <begin position="113"/>
        <end position="134"/>
    </location>
</feature>
<evidence type="ECO:0000256" key="6">
    <source>
        <dbReference type="ARBA" id="ARBA00023136"/>
    </source>
</evidence>
<comment type="subcellular location">
    <subcellularLocation>
        <location evidence="7">Cell membrane</location>
        <topology evidence="7">Multi-pass membrane protein</topology>
    </subcellularLocation>
</comment>
<comment type="function">
    <text evidence="7">Catalyzes the transfer of the diacylglyceryl group from phosphatidylglycerol to the sulfhydryl group of the N-terminal cysteine of a prolipoprotein, the first step in the formation of mature lipoproteins.</text>
</comment>
<keyword evidence="3 7" id="KW-0808">Transferase</keyword>
<keyword evidence="2 7" id="KW-1003">Cell membrane</keyword>
<evidence type="ECO:0000256" key="1">
    <source>
        <dbReference type="ARBA" id="ARBA00007150"/>
    </source>
</evidence>
<keyword evidence="6 7" id="KW-0472">Membrane</keyword>
<comment type="similarity">
    <text evidence="1 7">Belongs to the Lgt family.</text>
</comment>
<keyword evidence="5 7" id="KW-1133">Transmembrane helix</keyword>
<dbReference type="Proteomes" id="UP001344906">
    <property type="component" value="Unassembled WGS sequence"/>
</dbReference>
<dbReference type="NCBIfam" id="TIGR00544">
    <property type="entry name" value="lgt"/>
    <property type="match status" value="1"/>
</dbReference>
<dbReference type="EMBL" id="BSRI01000002">
    <property type="protein sequence ID" value="GLV58471.1"/>
    <property type="molecule type" value="Genomic_DNA"/>
</dbReference>
<dbReference type="HAMAP" id="MF_01147">
    <property type="entry name" value="Lgt"/>
    <property type="match status" value="1"/>
</dbReference>
<dbReference type="PANTHER" id="PTHR30589:SF0">
    <property type="entry name" value="PHOSPHATIDYLGLYCEROL--PROLIPOPROTEIN DIACYLGLYCERYL TRANSFERASE"/>
    <property type="match status" value="1"/>
</dbReference>
<comment type="caution">
    <text evidence="9">The sequence shown here is derived from an EMBL/GenBank/DDBJ whole genome shotgun (WGS) entry which is preliminary data.</text>
</comment>
<evidence type="ECO:0000256" key="5">
    <source>
        <dbReference type="ARBA" id="ARBA00022989"/>
    </source>
</evidence>
<sequence>MESTMNILPLAYLLSGGWLHIGPPYIYINIDPVLVHLGPLAVRWYGLMYVVGIMVGLWVIKGYTTRKGIDQDTVYRILWWCIAAGLIGGRLYFVVQQPHLVEDYLMQPWRIIATWEGGMAFYGAIFLVIPTLFWRAKVERINPLVLIDAGVLFGAAGQIFGRIGNLINGDIIGFPSTLPWSTVYQNPNSWACFNPSTCNVPVQPAAGYELIINLFVLGLMLYLARRVRRPGILMLVYLFSYTISQFFIFFARQNDIVSFLGLNLGLKQAQWTSLVVFILLLPLTYWVMRTSRPVPDGEVAATYGIPQKPKPALEKKVITEELSEAPALVAADTETTSVDTETPATESERTRTGPEGKEATAATTMEADAHTTGHAEATAPITEQPDGSAVQSTPKGSGQKS</sequence>
<evidence type="ECO:0000313" key="10">
    <source>
        <dbReference type="Proteomes" id="UP001344906"/>
    </source>
</evidence>
<accession>A0ABQ6G127</accession>
<evidence type="ECO:0000256" key="8">
    <source>
        <dbReference type="SAM" id="MobiDB-lite"/>
    </source>
</evidence>
<comment type="catalytic activity">
    <reaction evidence="7">
        <text>L-cysteinyl-[prolipoprotein] + a 1,2-diacyl-sn-glycero-3-phospho-(1'-sn-glycerol) = an S-1,2-diacyl-sn-glyceryl-L-cysteinyl-[prolipoprotein] + sn-glycerol 1-phosphate + H(+)</text>
        <dbReference type="Rhea" id="RHEA:56712"/>
        <dbReference type="Rhea" id="RHEA-COMP:14679"/>
        <dbReference type="Rhea" id="RHEA-COMP:14680"/>
        <dbReference type="ChEBI" id="CHEBI:15378"/>
        <dbReference type="ChEBI" id="CHEBI:29950"/>
        <dbReference type="ChEBI" id="CHEBI:57685"/>
        <dbReference type="ChEBI" id="CHEBI:64716"/>
        <dbReference type="ChEBI" id="CHEBI:140658"/>
        <dbReference type="EC" id="2.5.1.145"/>
    </reaction>
</comment>
<feature type="transmembrane region" description="Helical" evidence="7">
    <location>
        <begin position="231"/>
        <end position="251"/>
    </location>
</feature>
<protein>
    <recommendedName>
        <fullName evidence="7">Phosphatidylglycerol--prolipoprotein diacylglyceryl transferase</fullName>
        <ecNumber evidence="7">2.5.1.145</ecNumber>
    </recommendedName>
</protein>
<feature type="compositionally biased region" description="Polar residues" evidence="8">
    <location>
        <begin position="333"/>
        <end position="345"/>
    </location>
</feature>
<organism evidence="9 10">
    <name type="scientific">Dictyobacter halimunensis</name>
    <dbReference type="NCBI Taxonomy" id="3026934"/>
    <lineage>
        <taxon>Bacteria</taxon>
        <taxon>Bacillati</taxon>
        <taxon>Chloroflexota</taxon>
        <taxon>Ktedonobacteria</taxon>
        <taxon>Ktedonobacterales</taxon>
        <taxon>Dictyobacteraceae</taxon>
        <taxon>Dictyobacter</taxon>
    </lineage>
</organism>
<feature type="transmembrane region" description="Helical" evidence="7">
    <location>
        <begin position="271"/>
        <end position="288"/>
    </location>
</feature>
<evidence type="ECO:0000256" key="2">
    <source>
        <dbReference type="ARBA" id="ARBA00022475"/>
    </source>
</evidence>
<comment type="pathway">
    <text evidence="7">Protein modification; lipoprotein biosynthesis (diacylglyceryl transfer).</text>
</comment>
<keyword evidence="4 7" id="KW-0812">Transmembrane</keyword>
<reference evidence="9 10" key="1">
    <citation type="submission" date="2023-02" db="EMBL/GenBank/DDBJ databases">
        <title>Dictyobacter halimunensis sp. nov., a new member of the class Ktedonobacteria from forest soil in a geothermal area.</title>
        <authorList>
            <person name="Rachmania M.K."/>
            <person name="Ningsih F."/>
            <person name="Sakai Y."/>
            <person name="Yabe S."/>
            <person name="Yokota A."/>
            <person name="Sjamsuridzal W."/>
        </authorList>
    </citation>
    <scope>NUCLEOTIDE SEQUENCE [LARGE SCALE GENOMIC DNA]</scope>
    <source>
        <strain evidence="9 10">S3.2.2.5</strain>
    </source>
</reference>
<dbReference type="Pfam" id="PF01790">
    <property type="entry name" value="LGT"/>
    <property type="match status" value="1"/>
</dbReference>
<evidence type="ECO:0000256" key="7">
    <source>
        <dbReference type="HAMAP-Rule" id="MF_01147"/>
    </source>
</evidence>
<evidence type="ECO:0000256" key="3">
    <source>
        <dbReference type="ARBA" id="ARBA00022679"/>
    </source>
</evidence>
<feature type="compositionally biased region" description="Polar residues" evidence="8">
    <location>
        <begin position="389"/>
        <end position="401"/>
    </location>
</feature>
<evidence type="ECO:0000256" key="4">
    <source>
        <dbReference type="ARBA" id="ARBA00022692"/>
    </source>
</evidence>
<feature type="compositionally biased region" description="Basic and acidic residues" evidence="8">
    <location>
        <begin position="346"/>
        <end position="358"/>
    </location>
</feature>
<feature type="binding site" evidence="7">
    <location>
        <position position="162"/>
    </location>
    <ligand>
        <name>a 1,2-diacyl-sn-glycero-3-phospho-(1'-sn-glycerol)</name>
        <dbReference type="ChEBI" id="CHEBI:64716"/>
    </ligand>
</feature>
<feature type="transmembrane region" description="Helical" evidence="7">
    <location>
        <begin position="73"/>
        <end position="93"/>
    </location>
</feature>
<proteinExistence type="inferred from homology"/>
<feature type="transmembrane region" description="Helical" evidence="7">
    <location>
        <begin position="7"/>
        <end position="30"/>
    </location>
</feature>
<dbReference type="InterPro" id="IPR001640">
    <property type="entry name" value="Lgt"/>
</dbReference>